<evidence type="ECO:0000313" key="2">
    <source>
        <dbReference type="Proteomes" id="UP000187439"/>
    </source>
</evidence>
<accession>A0A1R0Y9N9</accession>
<gene>
    <name evidence="1" type="ORF">BSK52_00680</name>
</gene>
<name>A0A1R0Y9N9_9BACL</name>
<dbReference type="SUPFAM" id="SSF51735">
    <property type="entry name" value="NAD(P)-binding Rossmann-fold domains"/>
    <property type="match status" value="1"/>
</dbReference>
<reference evidence="1 2" key="1">
    <citation type="submission" date="2016-10" db="EMBL/GenBank/DDBJ databases">
        <title>Paenibacillus species isolates.</title>
        <authorList>
            <person name="Beno S.M."/>
        </authorList>
    </citation>
    <scope>NUCLEOTIDE SEQUENCE [LARGE SCALE GENOMIC DNA]</scope>
    <source>
        <strain evidence="1 2">FSL H7-0710</strain>
    </source>
</reference>
<dbReference type="InterPro" id="IPR002347">
    <property type="entry name" value="SDR_fam"/>
</dbReference>
<dbReference type="Gene3D" id="3.40.50.720">
    <property type="entry name" value="NAD(P)-binding Rossmann-like Domain"/>
    <property type="match status" value="1"/>
</dbReference>
<sequence length="61" mass="6901">MIRWAEANLEYYQSMISKIPLRRLGELESDIGRVAVLLANEDSDYITGQTIMVDGGSIKLR</sequence>
<dbReference type="Proteomes" id="UP000187439">
    <property type="component" value="Unassembled WGS sequence"/>
</dbReference>
<dbReference type="Pfam" id="PF13561">
    <property type="entry name" value="adh_short_C2"/>
    <property type="match status" value="1"/>
</dbReference>
<organism evidence="1 2">
    <name type="scientific">Paenibacillus odorifer</name>
    <dbReference type="NCBI Taxonomy" id="189426"/>
    <lineage>
        <taxon>Bacteria</taxon>
        <taxon>Bacillati</taxon>
        <taxon>Bacillota</taxon>
        <taxon>Bacilli</taxon>
        <taxon>Bacillales</taxon>
        <taxon>Paenibacillaceae</taxon>
        <taxon>Paenibacillus</taxon>
    </lineage>
</organism>
<dbReference type="AlphaFoldDB" id="A0A1R0Y9N9"/>
<dbReference type="InterPro" id="IPR036291">
    <property type="entry name" value="NAD(P)-bd_dom_sf"/>
</dbReference>
<comment type="caution">
    <text evidence="1">The sequence shown here is derived from an EMBL/GenBank/DDBJ whole genome shotgun (WGS) entry which is preliminary data.</text>
</comment>
<evidence type="ECO:0000313" key="1">
    <source>
        <dbReference type="EMBL" id="OMD44092.1"/>
    </source>
</evidence>
<protein>
    <submittedName>
        <fullName evidence="1">Uncharacterized protein</fullName>
    </submittedName>
</protein>
<dbReference type="EMBL" id="MPTC01000001">
    <property type="protein sequence ID" value="OMD44092.1"/>
    <property type="molecule type" value="Genomic_DNA"/>
</dbReference>
<proteinExistence type="predicted"/>